<dbReference type="EMBL" id="AKWD02000033">
    <property type="protein sequence ID" value="EMO53929.1"/>
    <property type="molecule type" value="Genomic_DNA"/>
</dbReference>
<dbReference type="InterPro" id="IPR010982">
    <property type="entry name" value="Lambda_DNA-bd_dom_sf"/>
</dbReference>
<sequence length="114" mass="12881">MADKLKVSQGTISQLRNGEIELTERMSNSWGMVLGISSEWLQNESGDMLSREEVENQIPALPLTEADKELIINDIILSRKIVNNPTLRAIAEMLVNISLDEQKKIKTIIETFLK</sequence>
<dbReference type="Gene3D" id="1.10.260.40">
    <property type="entry name" value="lambda repressor-like DNA-binding domains"/>
    <property type="match status" value="1"/>
</dbReference>
<dbReference type="SUPFAM" id="SSF47413">
    <property type="entry name" value="lambda repressor-like DNA-binding domains"/>
    <property type="match status" value="1"/>
</dbReference>
<evidence type="ECO:0000313" key="2">
    <source>
        <dbReference type="Proteomes" id="UP000012112"/>
    </source>
</evidence>
<reference evidence="1 2" key="1">
    <citation type="submission" date="2013-01" db="EMBL/GenBank/DDBJ databases">
        <authorList>
            <person name="Harkins D.M."/>
            <person name="Durkin A.S."/>
            <person name="Brinkac L.M."/>
            <person name="Haft D.H."/>
            <person name="Selengut J.D."/>
            <person name="Sanka R."/>
            <person name="DePew J."/>
            <person name="Purushe J."/>
            <person name="Matthias M.A."/>
            <person name="Vinetz J.M."/>
            <person name="Sutton G.G."/>
            <person name="Nierman W.C."/>
            <person name="Fouts D.E."/>
        </authorList>
    </citation>
    <scope>NUCLEOTIDE SEQUENCE [LARGE SCALE GENOMIC DNA]</scope>
    <source>
        <strain evidence="1 2">HAI1536</strain>
    </source>
</reference>
<organism evidence="1 2">
    <name type="scientific">Leptospira noguchii</name>
    <dbReference type="NCBI Taxonomy" id="28182"/>
    <lineage>
        <taxon>Bacteria</taxon>
        <taxon>Pseudomonadati</taxon>
        <taxon>Spirochaetota</taxon>
        <taxon>Spirochaetia</taxon>
        <taxon>Leptospirales</taxon>
        <taxon>Leptospiraceae</taxon>
        <taxon>Leptospira</taxon>
    </lineage>
</organism>
<dbReference type="AlphaFoldDB" id="M6VLH7"/>
<name>M6VLH7_9LEPT</name>
<dbReference type="Proteomes" id="UP000012112">
    <property type="component" value="Unassembled WGS sequence"/>
</dbReference>
<gene>
    <name evidence="1" type="ORF">LEP1GSC172_3288</name>
</gene>
<proteinExistence type="predicted"/>
<evidence type="ECO:0000313" key="1">
    <source>
        <dbReference type="EMBL" id="EMO53929.1"/>
    </source>
</evidence>
<protein>
    <submittedName>
        <fullName evidence="1">Uncharacterized protein</fullName>
    </submittedName>
</protein>
<dbReference type="GO" id="GO:0003677">
    <property type="term" value="F:DNA binding"/>
    <property type="evidence" value="ECO:0007669"/>
    <property type="project" value="InterPro"/>
</dbReference>
<comment type="caution">
    <text evidence="1">The sequence shown here is derived from an EMBL/GenBank/DDBJ whole genome shotgun (WGS) entry which is preliminary data.</text>
</comment>
<accession>M6VLH7</accession>